<dbReference type="CDD" id="cd02440">
    <property type="entry name" value="AdoMet_MTases"/>
    <property type="match status" value="1"/>
</dbReference>
<keyword evidence="2" id="KW-0489">Methyltransferase</keyword>
<evidence type="ECO:0000259" key="5">
    <source>
        <dbReference type="Pfam" id="PF08241"/>
    </source>
</evidence>
<accession>A0ABQ6MDP4</accession>
<feature type="compositionally biased region" description="Low complexity" evidence="4">
    <location>
        <begin position="34"/>
        <end position="47"/>
    </location>
</feature>
<feature type="compositionally biased region" description="Low complexity" evidence="4">
    <location>
        <begin position="1"/>
        <end position="25"/>
    </location>
</feature>
<dbReference type="EMBL" id="BRYB01000155">
    <property type="protein sequence ID" value="GMI24169.1"/>
    <property type="molecule type" value="Genomic_DNA"/>
</dbReference>
<comment type="similarity">
    <text evidence="1">Belongs to the methyltransferase superfamily.</text>
</comment>
<dbReference type="PANTHER" id="PTHR12176:SF80">
    <property type="entry name" value="EEF1A LYSINE METHYLTRANSFERASE 4"/>
    <property type="match status" value="1"/>
</dbReference>
<keyword evidence="7" id="KW-1185">Reference proteome</keyword>
<protein>
    <recommendedName>
        <fullName evidence="5">Methyltransferase type 11 domain-containing protein</fullName>
    </recommendedName>
</protein>
<dbReference type="Gene3D" id="3.40.50.150">
    <property type="entry name" value="Vaccinia Virus protein VP39"/>
    <property type="match status" value="1"/>
</dbReference>
<name>A0ABQ6MDP4_9STRA</name>
<proteinExistence type="inferred from homology"/>
<dbReference type="SUPFAM" id="SSF53335">
    <property type="entry name" value="S-adenosyl-L-methionine-dependent methyltransferases"/>
    <property type="match status" value="1"/>
</dbReference>
<evidence type="ECO:0000313" key="7">
    <source>
        <dbReference type="Proteomes" id="UP001165060"/>
    </source>
</evidence>
<evidence type="ECO:0000256" key="3">
    <source>
        <dbReference type="ARBA" id="ARBA00022679"/>
    </source>
</evidence>
<feature type="compositionally biased region" description="Low complexity" evidence="4">
    <location>
        <begin position="62"/>
        <end position="74"/>
    </location>
</feature>
<reference evidence="6 7" key="1">
    <citation type="journal article" date="2023" name="Commun. Biol.">
        <title>Genome analysis of Parmales, the sister group of diatoms, reveals the evolutionary specialization of diatoms from phago-mixotrophs to photoautotrophs.</title>
        <authorList>
            <person name="Ban H."/>
            <person name="Sato S."/>
            <person name="Yoshikawa S."/>
            <person name="Yamada K."/>
            <person name="Nakamura Y."/>
            <person name="Ichinomiya M."/>
            <person name="Sato N."/>
            <person name="Blanc-Mathieu R."/>
            <person name="Endo H."/>
            <person name="Kuwata A."/>
            <person name="Ogata H."/>
        </authorList>
    </citation>
    <scope>NUCLEOTIDE SEQUENCE [LARGE SCALE GENOMIC DNA]</scope>
</reference>
<sequence length="303" mass="32748">MSALSAAAPAAAPDSGSDSDSDPAPNWELLAETLSPAALAALRAQLSAPPPRAASPPPRAEPAPAAAPGSLPLPASNREYGTRAYWDRRFETEESFDWLVSFRDVAGMLGRILAGRSPGLGRGEAEVLLVGCGNSPFSHELYKAGFLRTTSIDYSAPVIASMERQYPPADNPGLAWRVMDMTAMTFADASFDLVIDKAAMDALMVAEGDVWNPDAAVVTQSRAMLRHVERVLRPGGLHLHISFAQPHFREKYLRNEHRVEGESEAEREGYGWSLETETIAGDGGDGCFHHFMYVMQKPGEPAR</sequence>
<evidence type="ECO:0000256" key="4">
    <source>
        <dbReference type="SAM" id="MobiDB-lite"/>
    </source>
</evidence>
<comment type="caution">
    <text evidence="6">The sequence shown here is derived from an EMBL/GenBank/DDBJ whole genome shotgun (WGS) entry which is preliminary data.</text>
</comment>
<evidence type="ECO:0000256" key="1">
    <source>
        <dbReference type="ARBA" id="ARBA00008361"/>
    </source>
</evidence>
<evidence type="ECO:0000256" key="2">
    <source>
        <dbReference type="ARBA" id="ARBA00022603"/>
    </source>
</evidence>
<gene>
    <name evidence="6" type="ORF">TeGR_g1944</name>
</gene>
<feature type="compositionally biased region" description="Pro residues" evidence="4">
    <location>
        <begin position="48"/>
        <end position="61"/>
    </location>
</feature>
<dbReference type="PANTHER" id="PTHR12176">
    <property type="entry name" value="SAM-DEPENDENT METHYLTRANSFERASE SUPERFAMILY PROTEIN"/>
    <property type="match status" value="1"/>
</dbReference>
<feature type="domain" description="Methyltransferase type 11" evidence="5">
    <location>
        <begin position="129"/>
        <end position="238"/>
    </location>
</feature>
<dbReference type="InterPro" id="IPR029063">
    <property type="entry name" value="SAM-dependent_MTases_sf"/>
</dbReference>
<dbReference type="Pfam" id="PF08241">
    <property type="entry name" value="Methyltransf_11"/>
    <property type="match status" value="1"/>
</dbReference>
<organism evidence="6 7">
    <name type="scientific">Tetraparma gracilis</name>
    <dbReference type="NCBI Taxonomy" id="2962635"/>
    <lineage>
        <taxon>Eukaryota</taxon>
        <taxon>Sar</taxon>
        <taxon>Stramenopiles</taxon>
        <taxon>Ochrophyta</taxon>
        <taxon>Bolidophyceae</taxon>
        <taxon>Parmales</taxon>
        <taxon>Triparmaceae</taxon>
        <taxon>Tetraparma</taxon>
    </lineage>
</organism>
<evidence type="ECO:0000313" key="6">
    <source>
        <dbReference type="EMBL" id="GMI24169.1"/>
    </source>
</evidence>
<dbReference type="InterPro" id="IPR013216">
    <property type="entry name" value="Methyltransf_11"/>
</dbReference>
<keyword evidence="3" id="KW-0808">Transferase</keyword>
<dbReference type="InterPro" id="IPR051419">
    <property type="entry name" value="Lys/N-term_MeTrsfase_sf"/>
</dbReference>
<dbReference type="Proteomes" id="UP001165060">
    <property type="component" value="Unassembled WGS sequence"/>
</dbReference>
<feature type="region of interest" description="Disordered" evidence="4">
    <location>
        <begin position="1"/>
        <end position="74"/>
    </location>
</feature>